<organism evidence="1 2">
    <name type="scientific">Trifolium subterraneum</name>
    <name type="common">Subterranean clover</name>
    <dbReference type="NCBI Taxonomy" id="3900"/>
    <lineage>
        <taxon>Eukaryota</taxon>
        <taxon>Viridiplantae</taxon>
        <taxon>Streptophyta</taxon>
        <taxon>Embryophyta</taxon>
        <taxon>Tracheophyta</taxon>
        <taxon>Spermatophyta</taxon>
        <taxon>Magnoliopsida</taxon>
        <taxon>eudicotyledons</taxon>
        <taxon>Gunneridae</taxon>
        <taxon>Pentapetalae</taxon>
        <taxon>rosids</taxon>
        <taxon>fabids</taxon>
        <taxon>Fabales</taxon>
        <taxon>Fabaceae</taxon>
        <taxon>Papilionoideae</taxon>
        <taxon>50 kb inversion clade</taxon>
        <taxon>NPAAA clade</taxon>
        <taxon>Hologalegina</taxon>
        <taxon>IRL clade</taxon>
        <taxon>Trifolieae</taxon>
        <taxon>Trifolium</taxon>
    </lineage>
</organism>
<accession>A0A2Z6MMN0</accession>
<dbReference type="EMBL" id="DF973198">
    <property type="protein sequence ID" value="GAU19497.1"/>
    <property type="molecule type" value="Genomic_DNA"/>
</dbReference>
<proteinExistence type="predicted"/>
<reference evidence="2" key="1">
    <citation type="journal article" date="2017" name="Front. Plant Sci.">
        <title>Climate Clever Clovers: New Paradigm to Reduce the Environmental Footprint of Ruminants by Breeding Low Methanogenic Forages Utilizing Haplotype Variation.</title>
        <authorList>
            <person name="Kaur P."/>
            <person name="Appels R."/>
            <person name="Bayer P.E."/>
            <person name="Keeble-Gagnere G."/>
            <person name="Wang J."/>
            <person name="Hirakawa H."/>
            <person name="Shirasawa K."/>
            <person name="Vercoe P."/>
            <person name="Stefanova K."/>
            <person name="Durmic Z."/>
            <person name="Nichols P."/>
            <person name="Revell C."/>
            <person name="Isobe S.N."/>
            <person name="Edwards D."/>
            <person name="Erskine W."/>
        </authorList>
    </citation>
    <scope>NUCLEOTIDE SEQUENCE [LARGE SCALE GENOMIC DNA]</scope>
    <source>
        <strain evidence="2">cv. Daliak</strain>
    </source>
</reference>
<keyword evidence="2" id="KW-1185">Reference proteome</keyword>
<dbReference type="Proteomes" id="UP000242715">
    <property type="component" value="Unassembled WGS sequence"/>
</dbReference>
<evidence type="ECO:0000313" key="2">
    <source>
        <dbReference type="Proteomes" id="UP000242715"/>
    </source>
</evidence>
<protein>
    <submittedName>
        <fullName evidence="1">Uncharacterized protein</fullName>
    </submittedName>
</protein>
<gene>
    <name evidence="1" type="ORF">TSUD_77410</name>
</gene>
<evidence type="ECO:0000313" key="1">
    <source>
        <dbReference type="EMBL" id="GAU19497.1"/>
    </source>
</evidence>
<name>A0A2Z6MMN0_TRISU</name>
<sequence length="53" mass="5954">MVRNACPAAARRGRKSGYGNKVTCWRHTQDVLNGPANRRLRCGGTSLDLQRKR</sequence>
<dbReference type="AlphaFoldDB" id="A0A2Z6MMN0"/>